<dbReference type="InterPro" id="IPR013154">
    <property type="entry name" value="ADH-like_N"/>
</dbReference>
<dbReference type="InterPro" id="IPR009056">
    <property type="entry name" value="Cyt_c-like_dom"/>
</dbReference>
<dbReference type="PANTHER" id="PTHR42940:SF7">
    <property type="entry name" value="ALCOHOL DEHYDROGENASE-LIKE N-TERMINAL DOMAIN-CONTAINING PROTEIN"/>
    <property type="match status" value="1"/>
</dbReference>
<keyword evidence="8 12" id="KW-0408">Iron</keyword>
<dbReference type="Gene3D" id="3.90.180.10">
    <property type="entry name" value="Medium-chain alcohol dehydrogenases, catalytic domain"/>
    <property type="match status" value="1"/>
</dbReference>
<dbReference type="PROSITE" id="PS51007">
    <property type="entry name" value="CYTC"/>
    <property type="match status" value="1"/>
</dbReference>
<dbReference type="GO" id="GO:0004022">
    <property type="term" value="F:alcohol dehydrogenase (NAD+) activity"/>
    <property type="evidence" value="ECO:0007669"/>
    <property type="project" value="UniProtKB-EC"/>
</dbReference>
<evidence type="ECO:0000256" key="12">
    <source>
        <dbReference type="PROSITE-ProRule" id="PRU00433"/>
    </source>
</evidence>
<dbReference type="GO" id="GO:0020037">
    <property type="term" value="F:heme binding"/>
    <property type="evidence" value="ECO:0007669"/>
    <property type="project" value="InterPro"/>
</dbReference>
<dbReference type="AlphaFoldDB" id="A0A563EMC8"/>
<organism evidence="15 16">
    <name type="scientific">Lentzea tibetensis</name>
    <dbReference type="NCBI Taxonomy" id="2591470"/>
    <lineage>
        <taxon>Bacteria</taxon>
        <taxon>Bacillati</taxon>
        <taxon>Actinomycetota</taxon>
        <taxon>Actinomycetes</taxon>
        <taxon>Pseudonocardiales</taxon>
        <taxon>Pseudonocardiaceae</taxon>
        <taxon>Lentzea</taxon>
    </lineage>
</organism>
<comment type="similarity">
    <text evidence="2 13">Belongs to the zinc-containing alcohol dehydrogenase family.</text>
</comment>
<keyword evidence="5 12" id="KW-0479">Metal-binding</keyword>
<dbReference type="FunFam" id="3.40.50.720:FF:000039">
    <property type="entry name" value="Alcohol dehydrogenase AdhP"/>
    <property type="match status" value="1"/>
</dbReference>
<evidence type="ECO:0000256" key="8">
    <source>
        <dbReference type="ARBA" id="ARBA00023004"/>
    </source>
</evidence>
<dbReference type="EMBL" id="VOBR01000021">
    <property type="protein sequence ID" value="TWP48341.1"/>
    <property type="molecule type" value="Genomic_DNA"/>
</dbReference>
<evidence type="ECO:0000256" key="10">
    <source>
        <dbReference type="ARBA" id="ARBA00049164"/>
    </source>
</evidence>
<dbReference type="SUPFAM" id="SSF50129">
    <property type="entry name" value="GroES-like"/>
    <property type="match status" value="1"/>
</dbReference>
<evidence type="ECO:0000256" key="9">
    <source>
        <dbReference type="ARBA" id="ARBA00023027"/>
    </source>
</evidence>
<dbReference type="InterPro" id="IPR020843">
    <property type="entry name" value="ER"/>
</dbReference>
<dbReference type="Pfam" id="PF08240">
    <property type="entry name" value="ADH_N"/>
    <property type="match status" value="1"/>
</dbReference>
<dbReference type="GO" id="GO:0009055">
    <property type="term" value="F:electron transfer activity"/>
    <property type="evidence" value="ECO:0007669"/>
    <property type="project" value="InterPro"/>
</dbReference>
<gene>
    <name evidence="15" type="ORF">FKR81_29065</name>
</gene>
<evidence type="ECO:0000256" key="4">
    <source>
        <dbReference type="ARBA" id="ARBA00016352"/>
    </source>
</evidence>
<evidence type="ECO:0000256" key="2">
    <source>
        <dbReference type="ARBA" id="ARBA00008072"/>
    </source>
</evidence>
<keyword evidence="12" id="KW-0349">Heme</keyword>
<dbReference type="GO" id="GO:0008270">
    <property type="term" value="F:zinc ion binding"/>
    <property type="evidence" value="ECO:0007669"/>
    <property type="project" value="InterPro"/>
</dbReference>
<dbReference type="InterPro" id="IPR013149">
    <property type="entry name" value="ADH-like_C"/>
</dbReference>
<dbReference type="OrthoDB" id="3567264at2"/>
<dbReference type="SUPFAM" id="SSF51735">
    <property type="entry name" value="NAD(P)-binding Rossmann-fold domains"/>
    <property type="match status" value="1"/>
</dbReference>
<dbReference type="InterPro" id="IPR002328">
    <property type="entry name" value="ADH_Zn_CS"/>
</dbReference>
<evidence type="ECO:0000256" key="6">
    <source>
        <dbReference type="ARBA" id="ARBA00022833"/>
    </source>
</evidence>
<comment type="cofactor">
    <cofactor evidence="1 13">
        <name>Zn(2+)</name>
        <dbReference type="ChEBI" id="CHEBI:29105"/>
    </cofactor>
</comment>
<dbReference type="InterPro" id="IPR011032">
    <property type="entry name" value="GroES-like_sf"/>
</dbReference>
<comment type="catalytic activity">
    <reaction evidence="11">
        <text>a primary alcohol + NAD(+) = an aldehyde + NADH + H(+)</text>
        <dbReference type="Rhea" id="RHEA:10736"/>
        <dbReference type="ChEBI" id="CHEBI:15378"/>
        <dbReference type="ChEBI" id="CHEBI:15734"/>
        <dbReference type="ChEBI" id="CHEBI:17478"/>
        <dbReference type="ChEBI" id="CHEBI:57540"/>
        <dbReference type="ChEBI" id="CHEBI:57945"/>
        <dbReference type="EC" id="1.1.1.1"/>
    </reaction>
</comment>
<feature type="domain" description="Cytochrome c" evidence="14">
    <location>
        <begin position="21"/>
        <end position="174"/>
    </location>
</feature>
<evidence type="ECO:0000256" key="1">
    <source>
        <dbReference type="ARBA" id="ARBA00001947"/>
    </source>
</evidence>
<dbReference type="RefSeq" id="WP_146356561.1">
    <property type="nucleotide sequence ID" value="NZ_VOBR01000021.1"/>
</dbReference>
<keyword evidence="9" id="KW-0520">NAD</keyword>
<keyword evidence="6 13" id="KW-0862">Zinc</keyword>
<evidence type="ECO:0000256" key="13">
    <source>
        <dbReference type="RuleBase" id="RU361277"/>
    </source>
</evidence>
<dbReference type="Proteomes" id="UP000316639">
    <property type="component" value="Unassembled WGS sequence"/>
</dbReference>
<keyword evidence="16" id="KW-1185">Reference proteome</keyword>
<evidence type="ECO:0000313" key="16">
    <source>
        <dbReference type="Proteomes" id="UP000316639"/>
    </source>
</evidence>
<dbReference type="Gene3D" id="3.40.50.720">
    <property type="entry name" value="NAD(P)-binding Rossmann-like Domain"/>
    <property type="match status" value="1"/>
</dbReference>
<dbReference type="PANTHER" id="PTHR42940">
    <property type="entry name" value="ALCOHOL DEHYDROGENASE 1-RELATED"/>
    <property type="match status" value="1"/>
</dbReference>
<sequence length="334" mass="34085">MRTALVGAPGKPFELVEDGPAEAGLGQVLVKVDACGICHTDAMFTAGLFPGARFPMVAGHEVAGTIQQLGSDVDGWRTGDRVGVGFCAGSCGRCSPCRAGDFVFCTSRAITGITHRGGFAEGLVVPAGALSAIPDEISAPDAAPLMCAGVTTFNALRHSDASGGDLIAVLGLGGLGHLAVQFAAKMGFDTVAVSRGTDKQELAHHLGARHFVDSRTTDVAGALRDLGGARVILSTITHAPAVSAAVGGLAPRGELIVAGACADAIGVDTGVLIDQGRRISGCLVGTPKDIEDTLAFCALTGIRPMVETVPLQDIERAFSRMLDGSARFRMVVLP</sequence>
<evidence type="ECO:0000256" key="11">
    <source>
        <dbReference type="ARBA" id="ARBA00049243"/>
    </source>
</evidence>
<name>A0A563EMC8_9PSEU</name>
<evidence type="ECO:0000313" key="15">
    <source>
        <dbReference type="EMBL" id="TWP48341.1"/>
    </source>
</evidence>
<dbReference type="EC" id="1.1.1.1" evidence="3"/>
<proteinExistence type="inferred from homology"/>
<comment type="caution">
    <text evidence="15">The sequence shown here is derived from an EMBL/GenBank/DDBJ whole genome shotgun (WGS) entry which is preliminary data.</text>
</comment>
<dbReference type="Pfam" id="PF00107">
    <property type="entry name" value="ADH_zinc_N"/>
    <property type="match status" value="1"/>
</dbReference>
<comment type="catalytic activity">
    <reaction evidence="10">
        <text>a secondary alcohol + NAD(+) = a ketone + NADH + H(+)</text>
        <dbReference type="Rhea" id="RHEA:10740"/>
        <dbReference type="ChEBI" id="CHEBI:15378"/>
        <dbReference type="ChEBI" id="CHEBI:17087"/>
        <dbReference type="ChEBI" id="CHEBI:35681"/>
        <dbReference type="ChEBI" id="CHEBI:57540"/>
        <dbReference type="ChEBI" id="CHEBI:57945"/>
        <dbReference type="EC" id="1.1.1.1"/>
    </reaction>
</comment>
<keyword evidence="7" id="KW-0560">Oxidoreductase</keyword>
<dbReference type="PROSITE" id="PS00059">
    <property type="entry name" value="ADH_ZINC"/>
    <property type="match status" value="1"/>
</dbReference>
<protein>
    <recommendedName>
        <fullName evidence="4">Alcohol dehydrogenase</fullName>
        <ecNumber evidence="3">1.1.1.1</ecNumber>
    </recommendedName>
</protein>
<dbReference type="GO" id="GO:0005737">
    <property type="term" value="C:cytoplasm"/>
    <property type="evidence" value="ECO:0007669"/>
    <property type="project" value="TreeGrafter"/>
</dbReference>
<reference evidence="15 16" key="1">
    <citation type="submission" date="2019-07" db="EMBL/GenBank/DDBJ databases">
        <title>Lentzea xizangensis sp. nov., isolated from Qinghai-Tibetan Plateau Soils.</title>
        <authorList>
            <person name="Huang J."/>
        </authorList>
    </citation>
    <scope>NUCLEOTIDE SEQUENCE [LARGE SCALE GENOMIC DNA]</scope>
    <source>
        <strain evidence="15 16">FXJ1.1311</strain>
    </source>
</reference>
<evidence type="ECO:0000256" key="5">
    <source>
        <dbReference type="ARBA" id="ARBA00022723"/>
    </source>
</evidence>
<dbReference type="InterPro" id="IPR036291">
    <property type="entry name" value="NAD(P)-bd_dom_sf"/>
</dbReference>
<evidence type="ECO:0000256" key="7">
    <source>
        <dbReference type="ARBA" id="ARBA00023002"/>
    </source>
</evidence>
<accession>A0A563EMC8</accession>
<dbReference type="SMART" id="SM00829">
    <property type="entry name" value="PKS_ER"/>
    <property type="match status" value="1"/>
</dbReference>
<evidence type="ECO:0000259" key="14">
    <source>
        <dbReference type="PROSITE" id="PS51007"/>
    </source>
</evidence>
<evidence type="ECO:0000256" key="3">
    <source>
        <dbReference type="ARBA" id="ARBA00013190"/>
    </source>
</evidence>